<dbReference type="Proteomes" id="UP000800096">
    <property type="component" value="Unassembled WGS sequence"/>
</dbReference>
<sequence>MHEQARVSNHAARWMTMEPEAVQEAAIGYEVEESERRASSRAIFPFLKLPRELRDIIYNYTLAIEDDRSIRALRIERRNLKYFQPSAAAILLVLHHEYFLLNRQVAREALEALFKNHTVFLSCGPFVLKALLEKIEAQSGPGRQWLQWIKAIELDWVTFPNLTHYPPDRDGGRDEWYWEADDDEPGPETTDHTGHYDEHDHEGGHYDDNFYDPSNPELYPTFHPPPPAPHPPNTTNNPSGPAPPPTPLQHTSTKLTLLITNEVSPLFHHLAAHTPALTSITLPLYFLSRASHRLRTATRPAHTLPLKIRYWVHVAVHAFLMLLSTQSPLSVLAIRYRPWDIWATMDPADDLPRVAQQGVWFDGRDADEDAEREGEGEAFRAVWDELRARGFGGRMGLRARVRHVPWDGNVDSWRVGDELEVEFQREG</sequence>
<reference evidence="2" key="1">
    <citation type="journal article" date="2020" name="Stud. Mycol.">
        <title>101 Dothideomycetes genomes: a test case for predicting lifestyles and emergence of pathogens.</title>
        <authorList>
            <person name="Haridas S."/>
            <person name="Albert R."/>
            <person name="Binder M."/>
            <person name="Bloem J."/>
            <person name="Labutti K."/>
            <person name="Salamov A."/>
            <person name="Andreopoulos B."/>
            <person name="Baker S."/>
            <person name="Barry K."/>
            <person name="Bills G."/>
            <person name="Bluhm B."/>
            <person name="Cannon C."/>
            <person name="Castanera R."/>
            <person name="Culley D."/>
            <person name="Daum C."/>
            <person name="Ezra D."/>
            <person name="Gonzalez J."/>
            <person name="Henrissat B."/>
            <person name="Kuo A."/>
            <person name="Liang C."/>
            <person name="Lipzen A."/>
            <person name="Lutzoni F."/>
            <person name="Magnuson J."/>
            <person name="Mondo S."/>
            <person name="Nolan M."/>
            <person name="Ohm R."/>
            <person name="Pangilinan J."/>
            <person name="Park H.-J."/>
            <person name="Ramirez L."/>
            <person name="Alfaro M."/>
            <person name="Sun H."/>
            <person name="Tritt A."/>
            <person name="Yoshinaga Y."/>
            <person name="Zwiers L.-H."/>
            <person name="Turgeon B."/>
            <person name="Goodwin S."/>
            <person name="Spatafora J."/>
            <person name="Crous P."/>
            <person name="Grigoriev I."/>
        </authorList>
    </citation>
    <scope>NUCLEOTIDE SEQUENCE</scope>
    <source>
        <strain evidence="2">HMLAC05119</strain>
    </source>
</reference>
<dbReference type="EMBL" id="ML979140">
    <property type="protein sequence ID" value="KAF1912244.1"/>
    <property type="molecule type" value="Genomic_DNA"/>
</dbReference>
<accession>A0A6A5QCM9</accession>
<feature type="compositionally biased region" description="Pro residues" evidence="1">
    <location>
        <begin position="222"/>
        <end position="232"/>
    </location>
</feature>
<protein>
    <recommendedName>
        <fullName evidence="4">F-box domain-containing protein</fullName>
    </recommendedName>
</protein>
<dbReference type="InterPro" id="IPR038883">
    <property type="entry name" value="AN11006-like"/>
</dbReference>
<dbReference type="PANTHER" id="PTHR42085">
    <property type="entry name" value="F-BOX DOMAIN-CONTAINING PROTEIN"/>
    <property type="match status" value="1"/>
</dbReference>
<feature type="compositionally biased region" description="Acidic residues" evidence="1">
    <location>
        <begin position="177"/>
        <end position="186"/>
    </location>
</feature>
<evidence type="ECO:0000313" key="3">
    <source>
        <dbReference type="Proteomes" id="UP000800096"/>
    </source>
</evidence>
<dbReference type="PANTHER" id="PTHR42085:SF8">
    <property type="entry name" value="F-BOX DOMAIN-CONTAINING PROTEIN"/>
    <property type="match status" value="1"/>
</dbReference>
<evidence type="ECO:0000256" key="1">
    <source>
        <dbReference type="SAM" id="MobiDB-lite"/>
    </source>
</evidence>
<evidence type="ECO:0000313" key="2">
    <source>
        <dbReference type="EMBL" id="KAF1912244.1"/>
    </source>
</evidence>
<proteinExistence type="predicted"/>
<feature type="region of interest" description="Disordered" evidence="1">
    <location>
        <begin position="170"/>
        <end position="250"/>
    </location>
</feature>
<name>A0A6A5QCM9_AMPQU</name>
<evidence type="ECO:0008006" key="4">
    <source>
        <dbReference type="Google" id="ProtNLM"/>
    </source>
</evidence>
<feature type="compositionally biased region" description="Basic and acidic residues" evidence="1">
    <location>
        <begin position="189"/>
        <end position="208"/>
    </location>
</feature>
<organism evidence="2 3">
    <name type="scientific">Ampelomyces quisqualis</name>
    <name type="common">Powdery mildew agent</name>
    <dbReference type="NCBI Taxonomy" id="50730"/>
    <lineage>
        <taxon>Eukaryota</taxon>
        <taxon>Fungi</taxon>
        <taxon>Dikarya</taxon>
        <taxon>Ascomycota</taxon>
        <taxon>Pezizomycotina</taxon>
        <taxon>Dothideomycetes</taxon>
        <taxon>Pleosporomycetidae</taxon>
        <taxon>Pleosporales</taxon>
        <taxon>Pleosporineae</taxon>
        <taxon>Phaeosphaeriaceae</taxon>
        <taxon>Ampelomyces</taxon>
    </lineage>
</organism>
<dbReference type="AlphaFoldDB" id="A0A6A5QCM9"/>
<gene>
    <name evidence="2" type="ORF">BDU57DRAFT_357827</name>
</gene>
<dbReference type="OrthoDB" id="62952at2759"/>
<keyword evidence="3" id="KW-1185">Reference proteome</keyword>